<dbReference type="Proteomes" id="UP000214646">
    <property type="component" value="Unassembled WGS sequence"/>
</dbReference>
<proteinExistence type="predicted"/>
<dbReference type="EMBL" id="NIDE01000014">
    <property type="protein sequence ID" value="OWK38497.1"/>
    <property type="molecule type" value="Genomic_DNA"/>
</dbReference>
<organism evidence="1 2">
    <name type="scientific">Fimbriiglobus ruber</name>
    <dbReference type="NCBI Taxonomy" id="1908690"/>
    <lineage>
        <taxon>Bacteria</taxon>
        <taxon>Pseudomonadati</taxon>
        <taxon>Planctomycetota</taxon>
        <taxon>Planctomycetia</taxon>
        <taxon>Gemmatales</taxon>
        <taxon>Gemmataceae</taxon>
        <taxon>Fimbriiglobus</taxon>
    </lineage>
</organism>
<protein>
    <submittedName>
        <fullName evidence="1">Uncharacterized protein</fullName>
    </submittedName>
</protein>
<reference evidence="2" key="1">
    <citation type="submission" date="2017-06" db="EMBL/GenBank/DDBJ databases">
        <title>Genome analysis of Fimbriiglobus ruber SP5, the first member of the order Planctomycetales with confirmed chitinolytic capability.</title>
        <authorList>
            <person name="Ravin N.V."/>
            <person name="Rakitin A.L."/>
            <person name="Ivanova A.A."/>
            <person name="Beletsky A.V."/>
            <person name="Kulichevskaya I.S."/>
            <person name="Mardanov A.V."/>
            <person name="Dedysh S.N."/>
        </authorList>
    </citation>
    <scope>NUCLEOTIDE SEQUENCE [LARGE SCALE GENOMIC DNA]</scope>
    <source>
        <strain evidence="2">SP5</strain>
    </source>
</reference>
<dbReference type="AlphaFoldDB" id="A0A225DQP5"/>
<sequence>MRQEFQDACAIAKKLLDHYRPEGLDQFTDKKHGTFEPLLKTGVLTEKDGRTIDGLGLEYFTFRRSAAFSRQYEFSFDYSPGRSPNTSERVILNHRGEPIWEPEEVDVSSDLPADVTAMWAVDHEGRSPTEAIPIASRVFNTVQLIGLRRDQIVALVGDHHSRRPDGKYNSPFWPPDPGDLVYRFDTGSYGWQFNVKLDGAGICTGVERLWIH</sequence>
<evidence type="ECO:0000313" key="2">
    <source>
        <dbReference type="Proteomes" id="UP000214646"/>
    </source>
</evidence>
<name>A0A225DQP5_9BACT</name>
<keyword evidence="2" id="KW-1185">Reference proteome</keyword>
<evidence type="ECO:0000313" key="1">
    <source>
        <dbReference type="EMBL" id="OWK38497.1"/>
    </source>
</evidence>
<comment type="caution">
    <text evidence="1">The sequence shown here is derived from an EMBL/GenBank/DDBJ whole genome shotgun (WGS) entry which is preliminary data.</text>
</comment>
<accession>A0A225DQP5</accession>
<gene>
    <name evidence="1" type="ORF">FRUB_07617</name>
</gene>